<dbReference type="SUPFAM" id="SSF63748">
    <property type="entry name" value="Tudor/PWWP/MBT"/>
    <property type="match status" value="1"/>
</dbReference>
<sequence>NAVHLLVSFCSYPHLPPSGLVKMILLLIFPSSFFCCQPQSSLKKKSLPPVKFVEGEVVWAKFSRRPWWPCEVIVDPVQGVYHRAKEPSDRPCRLYHVRTFGEPQELVWVEDKSTHTFHGGFEFEQLLLLRRRGKQREQNSKYTVNTILLIAGQHLHALS</sequence>
<evidence type="ECO:0000259" key="1">
    <source>
        <dbReference type="PROSITE" id="PS50812"/>
    </source>
</evidence>
<evidence type="ECO:0000313" key="2">
    <source>
        <dbReference type="Ensembl" id="ENSNBRP00000012156.1"/>
    </source>
</evidence>
<reference evidence="2" key="2">
    <citation type="submission" date="2025-09" db="UniProtKB">
        <authorList>
            <consortium name="Ensembl"/>
        </authorList>
    </citation>
    <scope>IDENTIFICATION</scope>
</reference>
<keyword evidence="3" id="KW-1185">Reference proteome</keyword>
<dbReference type="AlphaFoldDB" id="A0A3Q4GSV8"/>
<proteinExistence type="predicted"/>
<dbReference type="PROSITE" id="PS50812">
    <property type="entry name" value="PWWP"/>
    <property type="match status" value="1"/>
</dbReference>
<dbReference type="Gene3D" id="2.30.30.140">
    <property type="match status" value="1"/>
</dbReference>
<dbReference type="PANTHER" id="PTHR15999:SF2">
    <property type="entry name" value="ZINC FINGER CW-TYPE PWWP DOMAIN PROTEIN 1"/>
    <property type="match status" value="1"/>
</dbReference>
<organism evidence="2 3">
    <name type="scientific">Neolamprologus brichardi</name>
    <name type="common">Fairy cichlid</name>
    <name type="synonym">Lamprologus brichardi</name>
    <dbReference type="NCBI Taxonomy" id="32507"/>
    <lineage>
        <taxon>Eukaryota</taxon>
        <taxon>Metazoa</taxon>
        <taxon>Chordata</taxon>
        <taxon>Craniata</taxon>
        <taxon>Vertebrata</taxon>
        <taxon>Euteleostomi</taxon>
        <taxon>Actinopterygii</taxon>
        <taxon>Neopterygii</taxon>
        <taxon>Teleostei</taxon>
        <taxon>Neoteleostei</taxon>
        <taxon>Acanthomorphata</taxon>
        <taxon>Ovalentaria</taxon>
        <taxon>Cichlomorphae</taxon>
        <taxon>Cichliformes</taxon>
        <taxon>Cichlidae</taxon>
        <taxon>African cichlids</taxon>
        <taxon>Pseudocrenilabrinae</taxon>
        <taxon>Lamprologini</taxon>
        <taxon>Neolamprologus</taxon>
    </lineage>
</organism>
<dbReference type="InterPro" id="IPR042778">
    <property type="entry name" value="ZCWPW1/ZCWPW2"/>
</dbReference>
<dbReference type="Pfam" id="PF00855">
    <property type="entry name" value="PWWP"/>
    <property type="match status" value="1"/>
</dbReference>
<dbReference type="InterPro" id="IPR000313">
    <property type="entry name" value="PWWP_dom"/>
</dbReference>
<name>A0A3Q4GSV8_NEOBR</name>
<protein>
    <recommendedName>
        <fullName evidence="1">PWWP domain-containing protein</fullName>
    </recommendedName>
</protein>
<dbReference type="Bgee" id="ENSNBRG00000009502">
    <property type="expression patterns" value="Expressed in zone of skin and 6 other cell types or tissues"/>
</dbReference>
<dbReference type="Ensembl" id="ENSNBRT00000012506.1">
    <property type="protein sequence ID" value="ENSNBRP00000012156.1"/>
    <property type="gene ID" value="ENSNBRG00000009502.1"/>
</dbReference>
<reference evidence="2" key="1">
    <citation type="submission" date="2025-08" db="UniProtKB">
        <authorList>
            <consortium name="Ensembl"/>
        </authorList>
    </citation>
    <scope>IDENTIFICATION</scope>
</reference>
<dbReference type="OMA" id="MLESAWV"/>
<dbReference type="PANTHER" id="PTHR15999">
    <property type="entry name" value="ZINC FINGER CW-TYPE PWWP DOMAIN PROTEIN 1"/>
    <property type="match status" value="1"/>
</dbReference>
<dbReference type="Proteomes" id="UP000261580">
    <property type="component" value="Unassembled WGS sequence"/>
</dbReference>
<dbReference type="GO" id="GO:0005634">
    <property type="term" value="C:nucleus"/>
    <property type="evidence" value="ECO:0007669"/>
    <property type="project" value="TreeGrafter"/>
</dbReference>
<dbReference type="GeneTree" id="ENSGT00940000172841"/>
<evidence type="ECO:0000313" key="3">
    <source>
        <dbReference type="Proteomes" id="UP000261580"/>
    </source>
</evidence>
<feature type="domain" description="PWWP" evidence="1">
    <location>
        <begin position="54"/>
        <end position="120"/>
    </location>
</feature>
<dbReference type="STRING" id="32507.ENSNBRP00000012156"/>
<accession>A0A3Q4GSV8</accession>